<evidence type="ECO:0000256" key="4">
    <source>
        <dbReference type="ARBA" id="ARBA00023163"/>
    </source>
</evidence>
<evidence type="ECO:0000256" key="6">
    <source>
        <dbReference type="SAM" id="MobiDB-lite"/>
    </source>
</evidence>
<dbReference type="Pfam" id="PF04082">
    <property type="entry name" value="Fungal_trans"/>
    <property type="match status" value="1"/>
</dbReference>
<organism evidence="8 9">
    <name type="scientific">Sporothrix stenoceras</name>
    <dbReference type="NCBI Taxonomy" id="5173"/>
    <lineage>
        <taxon>Eukaryota</taxon>
        <taxon>Fungi</taxon>
        <taxon>Dikarya</taxon>
        <taxon>Ascomycota</taxon>
        <taxon>Pezizomycotina</taxon>
        <taxon>Sordariomycetes</taxon>
        <taxon>Sordariomycetidae</taxon>
        <taxon>Ophiostomatales</taxon>
        <taxon>Ophiostomataceae</taxon>
        <taxon>Sporothrix</taxon>
    </lineage>
</organism>
<evidence type="ECO:0000256" key="1">
    <source>
        <dbReference type="ARBA" id="ARBA00004123"/>
    </source>
</evidence>
<keyword evidence="4" id="KW-0804">Transcription</keyword>
<feature type="compositionally biased region" description="Acidic residues" evidence="6">
    <location>
        <begin position="486"/>
        <end position="502"/>
    </location>
</feature>
<name>A0ABR3YN16_9PEZI</name>
<dbReference type="CDD" id="cd12148">
    <property type="entry name" value="fungal_TF_MHR"/>
    <property type="match status" value="1"/>
</dbReference>
<evidence type="ECO:0000256" key="3">
    <source>
        <dbReference type="ARBA" id="ARBA00023015"/>
    </source>
</evidence>
<comment type="subcellular location">
    <subcellularLocation>
        <location evidence="1">Nucleus</location>
    </subcellularLocation>
</comment>
<evidence type="ECO:0000256" key="2">
    <source>
        <dbReference type="ARBA" id="ARBA00022723"/>
    </source>
</evidence>
<evidence type="ECO:0000256" key="5">
    <source>
        <dbReference type="ARBA" id="ARBA00023242"/>
    </source>
</evidence>
<keyword evidence="2" id="KW-0479">Metal-binding</keyword>
<feature type="domain" description="Xylanolytic transcriptional activator regulatory" evidence="7">
    <location>
        <begin position="150"/>
        <end position="222"/>
    </location>
</feature>
<dbReference type="InterPro" id="IPR007219">
    <property type="entry name" value="XnlR_reg_dom"/>
</dbReference>
<gene>
    <name evidence="8" type="ORF">Sste5346_009323</name>
</gene>
<evidence type="ECO:0000313" key="9">
    <source>
        <dbReference type="Proteomes" id="UP001583186"/>
    </source>
</evidence>
<comment type="caution">
    <text evidence="8">The sequence shown here is derived from an EMBL/GenBank/DDBJ whole genome shotgun (WGS) entry which is preliminary data.</text>
</comment>
<dbReference type="EMBL" id="JAWCUI010000085">
    <property type="protein sequence ID" value="KAL1888769.1"/>
    <property type="molecule type" value="Genomic_DNA"/>
</dbReference>
<dbReference type="PANTHER" id="PTHR47338:SF5">
    <property type="entry name" value="ZN(II)2CYS6 TRANSCRIPTION FACTOR (EUROFUNG)"/>
    <property type="match status" value="1"/>
</dbReference>
<feature type="region of interest" description="Disordered" evidence="6">
    <location>
        <begin position="486"/>
        <end position="514"/>
    </location>
</feature>
<dbReference type="PANTHER" id="PTHR47338">
    <property type="entry name" value="ZN(II)2CYS6 TRANSCRIPTION FACTOR (EUROFUNG)-RELATED"/>
    <property type="match status" value="1"/>
</dbReference>
<evidence type="ECO:0000313" key="8">
    <source>
        <dbReference type="EMBL" id="KAL1888769.1"/>
    </source>
</evidence>
<reference evidence="8 9" key="1">
    <citation type="journal article" date="2024" name="IMA Fungus">
        <title>IMA Genome - F19 : A genome assembly and annotation guide to empower mycologists, including annotated draft genome sequences of Ceratocystis pirilliformis, Diaporthe australafricana, Fusarium ophioides, Paecilomyces lecythidis, and Sporothrix stenoceras.</title>
        <authorList>
            <person name="Aylward J."/>
            <person name="Wilson A.M."/>
            <person name="Visagie C.M."/>
            <person name="Spraker J."/>
            <person name="Barnes I."/>
            <person name="Buitendag C."/>
            <person name="Ceriani C."/>
            <person name="Del Mar Angel L."/>
            <person name="du Plessis D."/>
            <person name="Fuchs T."/>
            <person name="Gasser K."/>
            <person name="Kramer D."/>
            <person name="Li W."/>
            <person name="Munsamy K."/>
            <person name="Piso A."/>
            <person name="Price J.L."/>
            <person name="Sonnekus B."/>
            <person name="Thomas C."/>
            <person name="van der Nest A."/>
            <person name="van Dijk A."/>
            <person name="van Heerden A."/>
            <person name="van Vuuren N."/>
            <person name="Yilmaz N."/>
            <person name="Duong T.A."/>
            <person name="van der Merwe N.A."/>
            <person name="Wingfield M.J."/>
            <person name="Wingfield B.D."/>
        </authorList>
    </citation>
    <scope>NUCLEOTIDE SEQUENCE [LARGE SCALE GENOMIC DNA]</scope>
    <source>
        <strain evidence="8 9">CMW 5346</strain>
    </source>
</reference>
<sequence>MESEAEHVPKRRTLQACRTCPSPRLERHAIATPTITRRALQRCTAIFCERHLTCTFCSFIHRPDLDALSASPSSFLALVIVCLCSRYLSTKEAEELFGPSLSSGWQVCRRFTPAAKALARSTMDDPSVLHIQANLVLAVSELLNNEGSSHWMYAGTAIRMAQVMRLNQDYHQQHSLPEQEIRRRTFWACFSVDKLLAFLLTKPGTLALGNVAVALPSTDAALAYGEATRGLTLGSSFEGAMPSQIGLLPYFLKTLTLWSNIVDRRVCHSRFVTKTLPTDPAGRFYQSHQALHDWDSQLPAGLQWTPENRANHHTALNQGRTFVAMHFLIRSAFCVAHEAYLPQLDGSSVLVNAVDAAGWSLLHREPSLLAQCVTSALAVGVMLAEVEAEKGGDGDDDGDTDMLQSVWVASALLSVSNTLLWLQYAHDPDYADDQTVDKARHYWSMVTRRMQSWAKSWKAARQWLKGLHGMQALYRAAYLGEVEDEEAATGDVSSGDEIDGDSETPSFRPRAGDGYPPLTAIPNLYASLRFLASDTSAEPKRLQSVWMSFVSGWSFVNLTNPDMNDNPFAQLAQQR</sequence>
<dbReference type="Proteomes" id="UP001583186">
    <property type="component" value="Unassembled WGS sequence"/>
</dbReference>
<keyword evidence="3" id="KW-0805">Transcription regulation</keyword>
<proteinExistence type="predicted"/>
<accession>A0ABR3YN16</accession>
<dbReference type="InterPro" id="IPR050815">
    <property type="entry name" value="TF_fung"/>
</dbReference>
<keyword evidence="5" id="KW-0539">Nucleus</keyword>
<evidence type="ECO:0000259" key="7">
    <source>
        <dbReference type="SMART" id="SM00906"/>
    </source>
</evidence>
<protein>
    <recommendedName>
        <fullName evidence="7">Xylanolytic transcriptional activator regulatory domain-containing protein</fullName>
    </recommendedName>
</protein>
<dbReference type="SMART" id="SM00906">
    <property type="entry name" value="Fungal_trans"/>
    <property type="match status" value="1"/>
</dbReference>
<keyword evidence="9" id="KW-1185">Reference proteome</keyword>